<dbReference type="SUPFAM" id="SSF82282">
    <property type="entry name" value="Homocysteine S-methyltransferase"/>
    <property type="match status" value="1"/>
</dbReference>
<dbReference type="PANTHER" id="PTHR11103:SF18">
    <property type="entry name" value="SLR1189 PROTEIN"/>
    <property type="match status" value="1"/>
</dbReference>
<evidence type="ECO:0000256" key="3">
    <source>
        <dbReference type="PROSITE-ProRule" id="PRU00333"/>
    </source>
</evidence>
<evidence type="ECO:0000259" key="4">
    <source>
        <dbReference type="PROSITE" id="PS50970"/>
    </source>
</evidence>
<accession>A0A1I4T076</accession>
<dbReference type="GO" id="GO:0032259">
    <property type="term" value="P:methylation"/>
    <property type="evidence" value="ECO:0007669"/>
    <property type="project" value="UniProtKB-KW"/>
</dbReference>
<keyword evidence="3" id="KW-0479">Metal-binding</keyword>
<feature type="domain" description="Hcy-binding" evidence="4">
    <location>
        <begin position="2"/>
        <end position="309"/>
    </location>
</feature>
<dbReference type="InterPro" id="IPR003726">
    <property type="entry name" value="HCY_dom"/>
</dbReference>
<dbReference type="PROSITE" id="PS50970">
    <property type="entry name" value="HCY"/>
    <property type="match status" value="1"/>
</dbReference>
<reference evidence="6" key="1">
    <citation type="submission" date="2016-10" db="EMBL/GenBank/DDBJ databases">
        <authorList>
            <person name="Varghese N."/>
            <person name="Submissions S."/>
        </authorList>
    </citation>
    <scope>NUCLEOTIDE SEQUENCE [LARGE SCALE GENOMIC DNA]</scope>
    <source>
        <strain evidence="6">CGMCC 1.7061</strain>
    </source>
</reference>
<dbReference type="AlphaFoldDB" id="A0A1I4T076"/>
<keyword evidence="1 3" id="KW-0489">Methyltransferase</keyword>
<keyword evidence="3" id="KW-0862">Zinc</keyword>
<gene>
    <name evidence="5" type="ORF">SAMN04487963_3418</name>
</gene>
<dbReference type="Proteomes" id="UP000198519">
    <property type="component" value="Unassembled WGS sequence"/>
</dbReference>
<dbReference type="Gene3D" id="3.20.20.330">
    <property type="entry name" value="Homocysteine-binding-like domain"/>
    <property type="match status" value="1"/>
</dbReference>
<feature type="binding site" evidence="3">
    <location>
        <position position="294"/>
    </location>
    <ligand>
        <name>Zn(2+)</name>
        <dbReference type="ChEBI" id="CHEBI:29105"/>
    </ligand>
</feature>
<dbReference type="Pfam" id="PF02574">
    <property type="entry name" value="S-methyl_trans"/>
    <property type="match status" value="1"/>
</dbReference>
<dbReference type="GO" id="GO:0008168">
    <property type="term" value="F:methyltransferase activity"/>
    <property type="evidence" value="ECO:0007669"/>
    <property type="project" value="UniProtKB-UniRule"/>
</dbReference>
<keyword evidence="6" id="KW-1185">Reference proteome</keyword>
<dbReference type="EMBL" id="FOUE01000006">
    <property type="protein sequence ID" value="SFM70132.1"/>
    <property type="molecule type" value="Genomic_DNA"/>
</dbReference>
<comment type="cofactor">
    <cofactor evidence="3">
        <name>Zn(2+)</name>
        <dbReference type="ChEBI" id="CHEBI:29105"/>
    </cofactor>
</comment>
<keyword evidence="2 3" id="KW-0808">Transferase</keyword>
<protein>
    <submittedName>
        <fullName evidence="5">Homocysteine S-methyltransferase</fullName>
    </submittedName>
</protein>
<evidence type="ECO:0000313" key="5">
    <source>
        <dbReference type="EMBL" id="SFM70132.1"/>
    </source>
</evidence>
<dbReference type="GO" id="GO:0046872">
    <property type="term" value="F:metal ion binding"/>
    <property type="evidence" value="ECO:0007669"/>
    <property type="project" value="UniProtKB-KW"/>
</dbReference>
<proteinExistence type="predicted"/>
<name>A0A1I4T076_9GAMM</name>
<evidence type="ECO:0000256" key="1">
    <source>
        <dbReference type="ARBA" id="ARBA00022603"/>
    </source>
</evidence>
<dbReference type="OrthoDB" id="9803687at2"/>
<organism evidence="5 6">
    <name type="scientific">Marinobacter zhejiangensis</name>
    <dbReference type="NCBI Taxonomy" id="488535"/>
    <lineage>
        <taxon>Bacteria</taxon>
        <taxon>Pseudomonadati</taxon>
        <taxon>Pseudomonadota</taxon>
        <taxon>Gammaproteobacteria</taxon>
        <taxon>Pseudomonadales</taxon>
        <taxon>Marinobacteraceae</taxon>
        <taxon>Marinobacter</taxon>
    </lineage>
</organism>
<dbReference type="PANTHER" id="PTHR11103">
    <property type="entry name" value="SLR1189 PROTEIN"/>
    <property type="match status" value="1"/>
</dbReference>
<dbReference type="RefSeq" id="WP_092025943.1">
    <property type="nucleotide sequence ID" value="NZ_FOUE01000006.1"/>
</dbReference>
<dbReference type="InterPro" id="IPR036589">
    <property type="entry name" value="HCY_dom_sf"/>
</dbReference>
<sequence>MTPLFPNQPEGALYLTEGGAETEIMYKFGFELPHFAMFPLLDNPAAVDALTGMYQRYLDTAARHGFGALVSGLDYRASPDWGELLGYSPQGLADMQHRCIGFLRDVAKPYQSQLPDIRIAGVVGPRGDAYALNRSITEAEAEDYHAIQMATLKAAGVDMVWGATFNNVPEAVGVARAAAREGLPLCLSFTLDSRHRLNSGPSLKDAIESVDRSTGVARPGCYGINCSHPVEFEPALEPGDWIQRIRSLRPNAAKMDKISLCKLGHLEEGDPVELGQLMGSLARRYPHIDMWGGCCGTWETHLEEIARNVAGAKSSNA</sequence>
<evidence type="ECO:0000313" key="6">
    <source>
        <dbReference type="Proteomes" id="UP000198519"/>
    </source>
</evidence>
<feature type="binding site" evidence="3">
    <location>
        <position position="295"/>
    </location>
    <ligand>
        <name>Zn(2+)</name>
        <dbReference type="ChEBI" id="CHEBI:29105"/>
    </ligand>
</feature>
<evidence type="ECO:0000256" key="2">
    <source>
        <dbReference type="ARBA" id="ARBA00022679"/>
    </source>
</evidence>
<feature type="binding site" evidence="3">
    <location>
        <position position="226"/>
    </location>
    <ligand>
        <name>Zn(2+)</name>
        <dbReference type="ChEBI" id="CHEBI:29105"/>
    </ligand>
</feature>
<dbReference type="STRING" id="488535.SAMN04487963_3418"/>